<dbReference type="Gramene" id="TVU39020">
    <property type="protein sequence ID" value="TVU39020"/>
    <property type="gene ID" value="EJB05_12421"/>
</dbReference>
<reference evidence="1 2" key="1">
    <citation type="journal article" date="2019" name="Sci. Rep.">
        <title>A high-quality genome of Eragrostis curvula grass provides insights into Poaceae evolution and supports new strategies to enhance forage quality.</title>
        <authorList>
            <person name="Carballo J."/>
            <person name="Santos B.A.C.M."/>
            <person name="Zappacosta D."/>
            <person name="Garbus I."/>
            <person name="Selva J.P."/>
            <person name="Gallo C.A."/>
            <person name="Diaz A."/>
            <person name="Albertini E."/>
            <person name="Caccamo M."/>
            <person name="Echenique V."/>
        </authorList>
    </citation>
    <scope>NUCLEOTIDE SEQUENCE [LARGE SCALE GENOMIC DNA]</scope>
    <source>
        <strain evidence="2">cv. Victoria</strain>
        <tissue evidence="1">Leaf</tissue>
    </source>
</reference>
<gene>
    <name evidence="1" type="ORF">EJB05_12421</name>
</gene>
<dbReference type="EMBL" id="RWGY01000007">
    <property type="protein sequence ID" value="TVU39020.1"/>
    <property type="molecule type" value="Genomic_DNA"/>
</dbReference>
<keyword evidence="2" id="KW-1185">Reference proteome</keyword>
<evidence type="ECO:0000313" key="1">
    <source>
        <dbReference type="EMBL" id="TVU39020.1"/>
    </source>
</evidence>
<dbReference type="AlphaFoldDB" id="A0A5J9VVC1"/>
<protein>
    <submittedName>
        <fullName evidence="1">Uncharacterized protein</fullName>
    </submittedName>
</protein>
<evidence type="ECO:0000313" key="2">
    <source>
        <dbReference type="Proteomes" id="UP000324897"/>
    </source>
</evidence>
<dbReference type="Proteomes" id="UP000324897">
    <property type="component" value="Chromosome 4"/>
</dbReference>
<sequence>PAEVLTPLAVENIGYACGGSFQCNIKGLTFNCKVLLLCLEQMERSAATRTRALEAVAEPNDEPVEQQCNHFSISKSKKSITTCAQLQCRSFDYGVAQVAWIK</sequence>
<accession>A0A5J9VVC1</accession>
<organism evidence="1 2">
    <name type="scientific">Eragrostis curvula</name>
    <name type="common">weeping love grass</name>
    <dbReference type="NCBI Taxonomy" id="38414"/>
    <lineage>
        <taxon>Eukaryota</taxon>
        <taxon>Viridiplantae</taxon>
        <taxon>Streptophyta</taxon>
        <taxon>Embryophyta</taxon>
        <taxon>Tracheophyta</taxon>
        <taxon>Spermatophyta</taxon>
        <taxon>Magnoliopsida</taxon>
        <taxon>Liliopsida</taxon>
        <taxon>Poales</taxon>
        <taxon>Poaceae</taxon>
        <taxon>PACMAD clade</taxon>
        <taxon>Chloridoideae</taxon>
        <taxon>Eragrostideae</taxon>
        <taxon>Eragrostidinae</taxon>
        <taxon>Eragrostis</taxon>
    </lineage>
</organism>
<proteinExistence type="predicted"/>
<feature type="non-terminal residue" evidence="1">
    <location>
        <position position="1"/>
    </location>
</feature>
<name>A0A5J9VVC1_9POAL</name>
<comment type="caution">
    <text evidence="1">The sequence shown here is derived from an EMBL/GenBank/DDBJ whole genome shotgun (WGS) entry which is preliminary data.</text>
</comment>